<gene>
    <name evidence="1" type="ORF">DI526_05360</name>
</gene>
<reference evidence="1 2" key="1">
    <citation type="submission" date="2017-08" db="EMBL/GenBank/DDBJ databases">
        <title>Infants hospitalized years apart are colonized by the same room-sourced microbial strains.</title>
        <authorList>
            <person name="Brooks B."/>
            <person name="Olm M.R."/>
            <person name="Firek B.A."/>
            <person name="Baker R."/>
            <person name="Thomas B.C."/>
            <person name="Morowitz M.J."/>
            <person name="Banfield J.F."/>
        </authorList>
    </citation>
    <scope>NUCLEOTIDE SEQUENCE [LARGE SCALE GENOMIC DNA]</scope>
    <source>
        <strain evidence="1">S2_003_000_R2_4</strain>
    </source>
</reference>
<name>A0A2W5V7T3_9CAUL</name>
<dbReference type="SUPFAM" id="SSF52799">
    <property type="entry name" value="(Phosphotyrosine protein) phosphatases II"/>
    <property type="match status" value="1"/>
</dbReference>
<dbReference type="EMBL" id="QFQZ01000011">
    <property type="protein sequence ID" value="PZR35880.1"/>
    <property type="molecule type" value="Genomic_DNA"/>
</dbReference>
<dbReference type="Gene3D" id="3.90.190.10">
    <property type="entry name" value="Protein tyrosine phosphatase superfamily"/>
    <property type="match status" value="1"/>
</dbReference>
<evidence type="ECO:0000313" key="1">
    <source>
        <dbReference type="EMBL" id="PZR35880.1"/>
    </source>
</evidence>
<protein>
    <submittedName>
        <fullName evidence="1">Protein tyrosine phosphatase</fullName>
    </submittedName>
</protein>
<comment type="caution">
    <text evidence="1">The sequence shown here is derived from an EMBL/GenBank/DDBJ whole genome shotgun (WGS) entry which is preliminary data.</text>
</comment>
<dbReference type="Proteomes" id="UP000249393">
    <property type="component" value="Unassembled WGS sequence"/>
</dbReference>
<dbReference type="InterPro" id="IPR029021">
    <property type="entry name" value="Prot-tyrosine_phosphatase-like"/>
</dbReference>
<dbReference type="AlphaFoldDB" id="A0A2W5V7T3"/>
<proteinExistence type="predicted"/>
<accession>A0A2W5V7T3</accession>
<sequence length="170" mass="17922">MRLLVCPGSAVETLLARAPIDHVLTLISPDASVSARRVPHTVLRFNDIAGPRSGLVEPSAEMIREIIQLGRELPENATLLIHCFAGVSRSPAAAYILACAASVPGEELSIAYRLRAAAPKATPNALMISLADTMLHRCGAMRSAIAAIGRGADAYEGDVIDWTLGSTARP</sequence>
<evidence type="ECO:0000313" key="2">
    <source>
        <dbReference type="Proteomes" id="UP000249393"/>
    </source>
</evidence>
<organism evidence="1 2">
    <name type="scientific">Caulobacter segnis</name>
    <dbReference type="NCBI Taxonomy" id="88688"/>
    <lineage>
        <taxon>Bacteria</taxon>
        <taxon>Pseudomonadati</taxon>
        <taxon>Pseudomonadota</taxon>
        <taxon>Alphaproteobacteria</taxon>
        <taxon>Caulobacterales</taxon>
        <taxon>Caulobacteraceae</taxon>
        <taxon>Caulobacter</taxon>
    </lineage>
</organism>